<evidence type="ECO:0000313" key="1">
    <source>
        <dbReference type="Ensembl" id="ENSNMLP00000033382.1"/>
    </source>
</evidence>
<name>A0A8C6UG05_9GOBI</name>
<keyword evidence="2" id="KW-1185">Reference proteome</keyword>
<organism evidence="1 2">
    <name type="scientific">Neogobius melanostomus</name>
    <name type="common">round goby</name>
    <dbReference type="NCBI Taxonomy" id="47308"/>
    <lineage>
        <taxon>Eukaryota</taxon>
        <taxon>Metazoa</taxon>
        <taxon>Chordata</taxon>
        <taxon>Craniata</taxon>
        <taxon>Vertebrata</taxon>
        <taxon>Euteleostomi</taxon>
        <taxon>Actinopterygii</taxon>
        <taxon>Neopterygii</taxon>
        <taxon>Teleostei</taxon>
        <taxon>Neoteleostei</taxon>
        <taxon>Acanthomorphata</taxon>
        <taxon>Gobiaria</taxon>
        <taxon>Gobiiformes</taxon>
        <taxon>Gobioidei</taxon>
        <taxon>Gobiidae</taxon>
        <taxon>Benthophilinae</taxon>
        <taxon>Neogobiini</taxon>
        <taxon>Neogobius</taxon>
    </lineage>
</organism>
<dbReference type="AlphaFoldDB" id="A0A8C6UG05"/>
<evidence type="ECO:0000313" key="2">
    <source>
        <dbReference type="Proteomes" id="UP000694523"/>
    </source>
</evidence>
<reference evidence="1" key="1">
    <citation type="submission" date="2025-08" db="UniProtKB">
        <authorList>
            <consortium name="Ensembl"/>
        </authorList>
    </citation>
    <scope>IDENTIFICATION</scope>
</reference>
<dbReference type="Ensembl" id="ENSNMLT00000037188.1">
    <property type="protein sequence ID" value="ENSNMLP00000033382.1"/>
    <property type="gene ID" value="ENSNMLG00000020836.1"/>
</dbReference>
<dbReference type="Proteomes" id="UP000694523">
    <property type="component" value="Unplaced"/>
</dbReference>
<accession>A0A8C6UG05</accession>
<reference evidence="1" key="2">
    <citation type="submission" date="2025-09" db="UniProtKB">
        <authorList>
            <consortium name="Ensembl"/>
        </authorList>
    </citation>
    <scope>IDENTIFICATION</scope>
</reference>
<protein>
    <submittedName>
        <fullName evidence="1">Uncharacterized protein</fullName>
    </submittedName>
</protein>
<proteinExistence type="predicted"/>
<sequence>VQNLNRVIKITREFKEGSRGRSKIQKRVRFSQCLISVINKISILRVQPQYFSGECTNSIRSVHFVICLSLVNAEYYTSKSLLPEQDGFL</sequence>